<keyword evidence="5 9" id="KW-0812">Transmembrane</keyword>
<evidence type="ECO:0000313" key="11">
    <source>
        <dbReference type="EMBL" id="SVA95763.1"/>
    </source>
</evidence>
<evidence type="ECO:0000256" key="3">
    <source>
        <dbReference type="ARBA" id="ARBA00022448"/>
    </source>
</evidence>
<keyword evidence="6" id="KW-0653">Protein transport</keyword>
<evidence type="ECO:0000256" key="1">
    <source>
        <dbReference type="ARBA" id="ARBA00004651"/>
    </source>
</evidence>
<comment type="similarity">
    <text evidence="2">Belongs to the ExbB/TolQ family.</text>
</comment>
<name>A0A382A488_9ZZZZ</name>
<accession>A0A382A488</accession>
<dbReference type="PANTHER" id="PTHR30625:SF15">
    <property type="entry name" value="BIOPOLYMER TRANSPORT PROTEIN EXBB"/>
    <property type="match status" value="1"/>
</dbReference>
<feature type="domain" description="MotA/TolQ/ExbB proton channel" evidence="10">
    <location>
        <begin position="76"/>
        <end position="186"/>
    </location>
</feature>
<proteinExistence type="inferred from homology"/>
<dbReference type="GO" id="GO:0005886">
    <property type="term" value="C:plasma membrane"/>
    <property type="evidence" value="ECO:0007669"/>
    <property type="project" value="UniProtKB-SubCell"/>
</dbReference>
<dbReference type="GO" id="GO:0017038">
    <property type="term" value="P:protein import"/>
    <property type="evidence" value="ECO:0007669"/>
    <property type="project" value="TreeGrafter"/>
</dbReference>
<evidence type="ECO:0000256" key="7">
    <source>
        <dbReference type="ARBA" id="ARBA00022989"/>
    </source>
</evidence>
<keyword evidence="4" id="KW-1003">Cell membrane</keyword>
<evidence type="ECO:0000256" key="4">
    <source>
        <dbReference type="ARBA" id="ARBA00022475"/>
    </source>
</evidence>
<evidence type="ECO:0000256" key="2">
    <source>
        <dbReference type="ARBA" id="ARBA00010442"/>
    </source>
</evidence>
<feature type="transmembrane region" description="Helical" evidence="9">
    <location>
        <begin position="109"/>
        <end position="130"/>
    </location>
</feature>
<sequence length="203" mass="21789">MVQLFIDGGGFMWPILFIFIIGFVFVIERLYHLFKGLSSNEDFAYEVAATVKQSGIDSAKTQCEGAVGPVANLCLSALDRAKLGADEAEHALDHSGSIEMASMEKNMTWISLCIATAPMLGFLGTVWGMIQAFNDIKMANDISPAVVAGGISVALLTTAFGLVVAVVLQIFQNAVLYIIDNQIVTLQKSTTALLHAIKDSDKV</sequence>
<feature type="transmembrane region" description="Helical" evidence="9">
    <location>
        <begin position="142"/>
        <end position="168"/>
    </location>
</feature>
<reference evidence="11" key="1">
    <citation type="submission" date="2018-05" db="EMBL/GenBank/DDBJ databases">
        <authorList>
            <person name="Lanie J.A."/>
            <person name="Ng W.-L."/>
            <person name="Kazmierczak K.M."/>
            <person name="Andrzejewski T.M."/>
            <person name="Davidsen T.M."/>
            <person name="Wayne K.J."/>
            <person name="Tettelin H."/>
            <person name="Glass J.I."/>
            <person name="Rusch D."/>
            <person name="Podicherti R."/>
            <person name="Tsui H.-C.T."/>
            <person name="Winkler M.E."/>
        </authorList>
    </citation>
    <scope>NUCLEOTIDE SEQUENCE</scope>
</reference>
<comment type="subcellular location">
    <subcellularLocation>
        <location evidence="1">Cell membrane</location>
        <topology evidence="1">Multi-pass membrane protein</topology>
    </subcellularLocation>
</comment>
<keyword evidence="7 9" id="KW-1133">Transmembrane helix</keyword>
<dbReference type="InterPro" id="IPR050790">
    <property type="entry name" value="ExbB/TolQ_transport"/>
</dbReference>
<keyword evidence="3" id="KW-0813">Transport</keyword>
<evidence type="ECO:0000259" key="10">
    <source>
        <dbReference type="Pfam" id="PF01618"/>
    </source>
</evidence>
<dbReference type="EMBL" id="UINC01023660">
    <property type="protein sequence ID" value="SVA95763.1"/>
    <property type="molecule type" value="Genomic_DNA"/>
</dbReference>
<organism evidence="11">
    <name type="scientific">marine metagenome</name>
    <dbReference type="NCBI Taxonomy" id="408172"/>
    <lineage>
        <taxon>unclassified sequences</taxon>
        <taxon>metagenomes</taxon>
        <taxon>ecological metagenomes</taxon>
    </lineage>
</organism>
<dbReference type="Pfam" id="PF01618">
    <property type="entry name" value="MotA_ExbB"/>
    <property type="match status" value="1"/>
</dbReference>
<keyword evidence="8 9" id="KW-0472">Membrane</keyword>
<dbReference type="AlphaFoldDB" id="A0A382A488"/>
<dbReference type="PANTHER" id="PTHR30625">
    <property type="entry name" value="PROTEIN TOLQ"/>
    <property type="match status" value="1"/>
</dbReference>
<evidence type="ECO:0000256" key="9">
    <source>
        <dbReference type="SAM" id="Phobius"/>
    </source>
</evidence>
<evidence type="ECO:0000256" key="8">
    <source>
        <dbReference type="ARBA" id="ARBA00023136"/>
    </source>
</evidence>
<gene>
    <name evidence="11" type="ORF">METZ01_LOCUS148617</name>
</gene>
<dbReference type="InterPro" id="IPR002898">
    <property type="entry name" value="MotA_ExbB_proton_chnl"/>
</dbReference>
<protein>
    <recommendedName>
        <fullName evidence="10">MotA/TolQ/ExbB proton channel domain-containing protein</fullName>
    </recommendedName>
</protein>
<evidence type="ECO:0000256" key="6">
    <source>
        <dbReference type="ARBA" id="ARBA00022927"/>
    </source>
</evidence>
<evidence type="ECO:0000256" key="5">
    <source>
        <dbReference type="ARBA" id="ARBA00022692"/>
    </source>
</evidence>
<feature type="transmembrane region" description="Helical" evidence="9">
    <location>
        <begin position="12"/>
        <end position="31"/>
    </location>
</feature>